<protein>
    <submittedName>
        <fullName evidence="1">Uncharacterized protein</fullName>
    </submittedName>
</protein>
<dbReference type="AlphaFoldDB" id="A0A2P4XP24"/>
<sequence length="287" mass="31406">MINDYSYPRGASVNDFTDRDNFPSIAYNPPHVSGAFRHVPVHEEYVHMFNFMFDGYVVIDLSCGFGWCGSPAFYSLAATVINDIYEQAAITDDVLSLGQLRGNVWCDDHTCVEVDHGDRCSTANLALRHAMATVLGPTAINDKKFTPWRSQNKALGLLWDTASGTVSIPEDKLTKALRLTEALIATALASRSELNTLLGVFRHVSTCFPPARAFYQRVHVAATSWPPFGSKALLTEAVDDLRWFKAVLQNPGRFNGIPVAQLACTAVPSVHVYMDASGTGLCLQASS</sequence>
<gene>
    <name evidence="1" type="ORF">PHPALM_16751</name>
</gene>
<name>A0A2P4XP24_9STRA</name>
<dbReference type="EMBL" id="NCKW01009429">
    <property type="protein sequence ID" value="POM67287.1"/>
    <property type="molecule type" value="Genomic_DNA"/>
</dbReference>
<reference evidence="1 2" key="1">
    <citation type="journal article" date="2017" name="Genome Biol. Evol.">
        <title>Phytophthora megakarya and P. palmivora, closely related causal agents of cacao black pod rot, underwent increases in genome sizes and gene numbers by different mechanisms.</title>
        <authorList>
            <person name="Ali S.S."/>
            <person name="Shao J."/>
            <person name="Lary D.J."/>
            <person name="Kronmiller B."/>
            <person name="Shen D."/>
            <person name="Strem M.D."/>
            <person name="Amoako-Attah I."/>
            <person name="Akrofi A.Y."/>
            <person name="Begoude B.A."/>
            <person name="Ten Hoopen G.M."/>
            <person name="Coulibaly K."/>
            <person name="Kebe B.I."/>
            <person name="Melnick R.L."/>
            <person name="Guiltinan M.J."/>
            <person name="Tyler B.M."/>
            <person name="Meinhardt L.W."/>
            <person name="Bailey B.A."/>
        </authorList>
    </citation>
    <scope>NUCLEOTIDE SEQUENCE [LARGE SCALE GENOMIC DNA]</scope>
    <source>
        <strain evidence="2">sbr112.9</strain>
    </source>
</reference>
<organism evidence="1 2">
    <name type="scientific">Phytophthora palmivora</name>
    <dbReference type="NCBI Taxonomy" id="4796"/>
    <lineage>
        <taxon>Eukaryota</taxon>
        <taxon>Sar</taxon>
        <taxon>Stramenopiles</taxon>
        <taxon>Oomycota</taxon>
        <taxon>Peronosporomycetes</taxon>
        <taxon>Peronosporales</taxon>
        <taxon>Peronosporaceae</taxon>
        <taxon>Phytophthora</taxon>
    </lineage>
</organism>
<dbReference type="Proteomes" id="UP000237271">
    <property type="component" value="Unassembled WGS sequence"/>
</dbReference>
<dbReference type="PANTHER" id="PTHR33050:SF7">
    <property type="entry name" value="RIBONUCLEASE H"/>
    <property type="match status" value="1"/>
</dbReference>
<proteinExistence type="predicted"/>
<dbReference type="InterPro" id="IPR052055">
    <property type="entry name" value="Hepadnavirus_pol/RT"/>
</dbReference>
<evidence type="ECO:0000313" key="2">
    <source>
        <dbReference type="Proteomes" id="UP000237271"/>
    </source>
</evidence>
<dbReference type="PANTHER" id="PTHR33050">
    <property type="entry name" value="REVERSE TRANSCRIPTASE DOMAIN-CONTAINING PROTEIN"/>
    <property type="match status" value="1"/>
</dbReference>
<dbReference type="OrthoDB" id="129591at2759"/>
<accession>A0A2P4XP24</accession>
<evidence type="ECO:0000313" key="1">
    <source>
        <dbReference type="EMBL" id="POM67287.1"/>
    </source>
</evidence>
<comment type="caution">
    <text evidence="1">The sequence shown here is derived from an EMBL/GenBank/DDBJ whole genome shotgun (WGS) entry which is preliminary data.</text>
</comment>
<keyword evidence="2" id="KW-1185">Reference proteome</keyword>